<comment type="similarity">
    <text evidence="10 12">Belongs to the DnaJ family.</text>
</comment>
<dbReference type="GO" id="GO:0031072">
    <property type="term" value="F:heat shock protein binding"/>
    <property type="evidence" value="ECO:0007669"/>
    <property type="project" value="InterPro"/>
</dbReference>
<dbReference type="NCBIfam" id="TIGR02349">
    <property type="entry name" value="DnaJ_bact"/>
    <property type="match status" value="1"/>
</dbReference>
<feature type="repeat" description="CXXCXGXG motif" evidence="12">
    <location>
        <begin position="202"/>
        <end position="209"/>
    </location>
</feature>
<comment type="caution">
    <text evidence="16">The sequence shown here is derived from an EMBL/GenBank/DDBJ whole genome shotgun (WGS) entry which is preliminary data.</text>
</comment>
<feature type="binding site" evidence="12">
    <location>
        <position position="202"/>
    </location>
    <ligand>
        <name>Zn(2+)</name>
        <dbReference type="ChEBI" id="CHEBI:29105"/>
        <label>1</label>
    </ligand>
</feature>
<keyword evidence="6 12" id="KW-0862">Zinc</keyword>
<dbReference type="PROSITE" id="PS51188">
    <property type="entry name" value="ZF_CR"/>
    <property type="match status" value="1"/>
</dbReference>
<comment type="domain">
    <text evidence="12">The J domain is necessary and sufficient to stimulate DnaK ATPase activity. Zinc center 1 plays an important role in the autonomous, DnaK-independent chaperone activity of DnaJ. Zinc center 2 is essential for interaction with DnaK and for DnaJ activity.</text>
</comment>
<evidence type="ECO:0000256" key="10">
    <source>
        <dbReference type="ARBA" id="ARBA00061004"/>
    </source>
</evidence>
<dbReference type="Pfam" id="PF01556">
    <property type="entry name" value="DnaJ_C"/>
    <property type="match status" value="1"/>
</dbReference>
<gene>
    <name evidence="12 16" type="primary">dnaJ</name>
    <name evidence="16" type="ORF">DCC88_06535</name>
</gene>
<dbReference type="GO" id="GO:0006260">
    <property type="term" value="P:DNA replication"/>
    <property type="evidence" value="ECO:0007669"/>
    <property type="project" value="UniProtKB-KW"/>
</dbReference>
<dbReference type="HAMAP" id="MF_01152">
    <property type="entry name" value="DnaJ"/>
    <property type="match status" value="1"/>
</dbReference>
<dbReference type="SUPFAM" id="SSF57938">
    <property type="entry name" value="DnaJ/Hsp40 cysteine-rich domain"/>
    <property type="match status" value="1"/>
</dbReference>
<evidence type="ECO:0000259" key="14">
    <source>
        <dbReference type="PROSITE" id="PS50076"/>
    </source>
</evidence>
<evidence type="ECO:0000256" key="11">
    <source>
        <dbReference type="ARBA" id="ARBA00067609"/>
    </source>
</evidence>
<keyword evidence="5 12" id="KW-0863">Zinc-finger</keyword>
<dbReference type="InterPro" id="IPR001305">
    <property type="entry name" value="HSP_DnaJ_Cys-rich_dom"/>
</dbReference>
<feature type="binding site" evidence="12">
    <location>
        <position position="191"/>
    </location>
    <ligand>
        <name>Zn(2+)</name>
        <dbReference type="ChEBI" id="CHEBI:29105"/>
        <label>2</label>
    </ligand>
</feature>
<dbReference type="InterPro" id="IPR001623">
    <property type="entry name" value="DnaJ_domain"/>
</dbReference>
<dbReference type="Proteomes" id="UP000253934">
    <property type="component" value="Unassembled WGS sequence"/>
</dbReference>
<feature type="repeat" description="CXXCXGXG motif" evidence="12">
    <location>
        <begin position="149"/>
        <end position="156"/>
    </location>
</feature>
<dbReference type="InterPro" id="IPR036410">
    <property type="entry name" value="HSP_DnaJ_Cys-rich_dom_sf"/>
</dbReference>
<dbReference type="FunFam" id="2.10.230.10:FF:000002">
    <property type="entry name" value="Molecular chaperone DnaJ"/>
    <property type="match status" value="1"/>
</dbReference>
<dbReference type="FunFam" id="2.60.260.20:FF:000005">
    <property type="entry name" value="Chaperone protein dnaJ 1, mitochondrial"/>
    <property type="match status" value="1"/>
</dbReference>
<evidence type="ECO:0000256" key="7">
    <source>
        <dbReference type="ARBA" id="ARBA00023016"/>
    </source>
</evidence>
<keyword evidence="7 12" id="KW-0346">Stress response</keyword>
<dbReference type="Gene3D" id="2.60.260.20">
    <property type="entry name" value="Urease metallochaperone UreE, N-terminal domain"/>
    <property type="match status" value="2"/>
</dbReference>
<feature type="binding site" evidence="12">
    <location>
        <position position="205"/>
    </location>
    <ligand>
        <name>Zn(2+)</name>
        <dbReference type="ChEBI" id="CHEBI:29105"/>
        <label>1</label>
    </ligand>
</feature>
<dbReference type="FunFam" id="1.10.287.110:FF:000034">
    <property type="entry name" value="Chaperone protein DnaJ"/>
    <property type="match status" value="1"/>
</dbReference>
<accession>A0A369KTV5</accession>
<feature type="binding site" evidence="12">
    <location>
        <position position="188"/>
    </location>
    <ligand>
        <name>Zn(2+)</name>
        <dbReference type="ChEBI" id="CHEBI:29105"/>
        <label>2</label>
    </ligand>
</feature>
<dbReference type="GO" id="GO:0005524">
    <property type="term" value="F:ATP binding"/>
    <property type="evidence" value="ECO:0007669"/>
    <property type="project" value="InterPro"/>
</dbReference>
<dbReference type="InterPro" id="IPR018253">
    <property type="entry name" value="DnaJ_domain_CS"/>
</dbReference>
<dbReference type="PANTHER" id="PTHR43096:SF48">
    <property type="entry name" value="CHAPERONE PROTEIN DNAJ"/>
    <property type="match status" value="1"/>
</dbReference>
<feature type="repeat" description="CXXCXGXG motif" evidence="12">
    <location>
        <begin position="166"/>
        <end position="173"/>
    </location>
</feature>
<dbReference type="EMBL" id="QOVW01000066">
    <property type="protein sequence ID" value="RDB36135.1"/>
    <property type="molecule type" value="Genomic_DNA"/>
</dbReference>
<evidence type="ECO:0000256" key="2">
    <source>
        <dbReference type="ARBA" id="ARBA00022705"/>
    </source>
</evidence>
<evidence type="ECO:0000256" key="4">
    <source>
        <dbReference type="ARBA" id="ARBA00022737"/>
    </source>
</evidence>
<dbReference type="Pfam" id="PF00684">
    <property type="entry name" value="DnaJ_CXXCXGXG"/>
    <property type="match status" value="1"/>
</dbReference>
<evidence type="ECO:0000256" key="3">
    <source>
        <dbReference type="ARBA" id="ARBA00022723"/>
    </source>
</evidence>
<dbReference type="PRINTS" id="PR00625">
    <property type="entry name" value="JDOMAIN"/>
</dbReference>
<evidence type="ECO:0000256" key="1">
    <source>
        <dbReference type="ARBA" id="ARBA00022490"/>
    </source>
</evidence>
<dbReference type="CDD" id="cd10747">
    <property type="entry name" value="DnaJ_C"/>
    <property type="match status" value="1"/>
</dbReference>
<dbReference type="GO" id="GO:0009408">
    <property type="term" value="P:response to heat"/>
    <property type="evidence" value="ECO:0007669"/>
    <property type="project" value="InterPro"/>
</dbReference>
<evidence type="ECO:0000256" key="5">
    <source>
        <dbReference type="ARBA" id="ARBA00022771"/>
    </source>
</evidence>
<dbReference type="AlphaFoldDB" id="A0A369KTV5"/>
<evidence type="ECO:0000256" key="12">
    <source>
        <dbReference type="HAMAP-Rule" id="MF_01152"/>
    </source>
</evidence>
<keyword evidence="2 12" id="KW-0235">DNA replication</keyword>
<dbReference type="InterPro" id="IPR008971">
    <property type="entry name" value="HSP40/DnaJ_pept-bd"/>
</dbReference>
<dbReference type="GO" id="GO:0051082">
    <property type="term" value="F:unfolded protein binding"/>
    <property type="evidence" value="ECO:0007669"/>
    <property type="project" value="UniProtKB-UniRule"/>
</dbReference>
<keyword evidence="17" id="KW-1185">Reference proteome</keyword>
<dbReference type="GO" id="GO:0008270">
    <property type="term" value="F:zinc ion binding"/>
    <property type="evidence" value="ECO:0007669"/>
    <property type="project" value="UniProtKB-UniRule"/>
</dbReference>
<feature type="binding site" evidence="12">
    <location>
        <position position="152"/>
    </location>
    <ligand>
        <name>Zn(2+)</name>
        <dbReference type="ChEBI" id="CHEBI:29105"/>
        <label>1</label>
    </ligand>
</feature>
<keyword evidence="3 12" id="KW-0479">Metal-binding</keyword>
<dbReference type="PROSITE" id="PS00636">
    <property type="entry name" value="DNAJ_1"/>
    <property type="match status" value="1"/>
</dbReference>
<evidence type="ECO:0000313" key="17">
    <source>
        <dbReference type="Proteomes" id="UP000253934"/>
    </source>
</evidence>
<dbReference type="SUPFAM" id="SSF46565">
    <property type="entry name" value="Chaperone J-domain"/>
    <property type="match status" value="1"/>
</dbReference>
<feature type="binding site" evidence="12">
    <location>
        <position position="169"/>
    </location>
    <ligand>
        <name>Zn(2+)</name>
        <dbReference type="ChEBI" id="CHEBI:29105"/>
        <label>2</label>
    </ligand>
</feature>
<dbReference type="SUPFAM" id="SSF49493">
    <property type="entry name" value="HSP40/DnaJ peptide-binding domain"/>
    <property type="match status" value="2"/>
</dbReference>
<feature type="repeat" description="CXXCXGXG motif" evidence="12">
    <location>
        <begin position="188"/>
        <end position="195"/>
    </location>
</feature>
<dbReference type="GO" id="GO:0042026">
    <property type="term" value="P:protein refolding"/>
    <property type="evidence" value="ECO:0007669"/>
    <property type="project" value="TreeGrafter"/>
</dbReference>
<name>A0A369KTV5_9BACT</name>
<keyword evidence="1 12" id="KW-0963">Cytoplasm</keyword>
<keyword evidence="8 12" id="KW-0143">Chaperone</keyword>
<comment type="cofactor">
    <cofactor evidence="12">
        <name>Zn(2+)</name>
        <dbReference type="ChEBI" id="CHEBI:29105"/>
    </cofactor>
    <text evidence="12">Binds 2 Zn(2+) ions per monomer.</text>
</comment>
<feature type="binding site" evidence="12">
    <location>
        <position position="166"/>
    </location>
    <ligand>
        <name>Zn(2+)</name>
        <dbReference type="ChEBI" id="CHEBI:29105"/>
        <label>2</label>
    </ligand>
</feature>
<organism evidence="16 17">
    <name type="scientific">Spirobacillus cienkowskii</name>
    <dbReference type="NCBI Taxonomy" id="495820"/>
    <lineage>
        <taxon>Bacteria</taxon>
        <taxon>Pseudomonadati</taxon>
        <taxon>Bdellovibrionota</taxon>
        <taxon>Oligoflexia</taxon>
        <taxon>Silvanigrellales</taxon>
        <taxon>Spirobacillus</taxon>
    </lineage>
</organism>
<evidence type="ECO:0000256" key="13">
    <source>
        <dbReference type="PROSITE-ProRule" id="PRU00546"/>
    </source>
</evidence>
<sequence>MTTKRNYYDILQVSKTASADEIKKAYRKLAVQYHPDRNPGDKAAEEKFKEAAEAYEVLIDSEKRQRFDQFGHAGVSGAGFGGQGFGNVDDVFEHFGSIFEDLFGVRGRKKGGGSRARKGADLRYDLKVSFKESVLGTEKKVQIARKISCQSCDGSGAAKGTSPVTCSTCHGQGQVGIQQGFFTYASACIDCNGSGKKIETPCSGCKGSGYQVKSSNINVKIPAGIDTGMRLRVSGEGEGGFNGGSAGDLYVFIEVEADPQFRREEFDLIYNLKIGVAQAILGTEVLIDCFEEQPRKIEVPAGIQPGQRLVVQGAGIPKLEKYGRGKGDLVIEVTVEIPTKINKEAEEHLRAFAQKVGQHVKNNNGFFDKIFG</sequence>
<dbReference type="CDD" id="cd10719">
    <property type="entry name" value="DnaJ_zf"/>
    <property type="match status" value="1"/>
</dbReference>
<evidence type="ECO:0000256" key="9">
    <source>
        <dbReference type="ARBA" id="ARBA00053423"/>
    </source>
</evidence>
<dbReference type="InterPro" id="IPR002939">
    <property type="entry name" value="DnaJ_C"/>
</dbReference>
<evidence type="ECO:0000256" key="6">
    <source>
        <dbReference type="ARBA" id="ARBA00022833"/>
    </source>
</evidence>
<proteinExistence type="inferred from homology"/>
<dbReference type="PROSITE" id="PS50076">
    <property type="entry name" value="DNAJ_2"/>
    <property type="match status" value="1"/>
</dbReference>
<dbReference type="InterPro" id="IPR012724">
    <property type="entry name" value="DnaJ"/>
</dbReference>
<protein>
    <recommendedName>
        <fullName evidence="11 12">Chaperone protein DnaJ</fullName>
    </recommendedName>
</protein>
<feature type="domain" description="J" evidence="14">
    <location>
        <begin position="6"/>
        <end position="71"/>
    </location>
</feature>
<dbReference type="SMART" id="SM00271">
    <property type="entry name" value="DnaJ"/>
    <property type="match status" value="1"/>
</dbReference>
<comment type="function">
    <text evidence="9 12">Participates actively in the response to hyperosmotic and heat shock by preventing the aggregation of stress-denatured proteins and by disaggregating proteins, also in an autonomous, DnaK-independent fashion. Unfolded proteins bind initially to DnaJ; upon interaction with the DnaJ-bound protein, DnaK hydrolyzes its bound ATP, resulting in the formation of a stable complex. GrpE releases ADP from DnaK; ATP binding to DnaK triggers the release of the substrate protein, thus completing the reaction cycle. Several rounds of ATP-dependent interactions between DnaJ, DnaK and GrpE are required for fully efficient folding. Also involved, together with DnaK and GrpE, in the DNA replication of plasmids through activation of initiation proteins.</text>
</comment>
<keyword evidence="4 12" id="KW-0677">Repeat</keyword>
<dbReference type="Gene3D" id="2.10.230.10">
    <property type="entry name" value="Heat shock protein DnaJ, cysteine-rich domain"/>
    <property type="match status" value="1"/>
</dbReference>
<dbReference type="CDD" id="cd06257">
    <property type="entry name" value="DnaJ"/>
    <property type="match status" value="1"/>
</dbReference>
<evidence type="ECO:0000256" key="8">
    <source>
        <dbReference type="ARBA" id="ARBA00023186"/>
    </source>
</evidence>
<feature type="domain" description="CR-type" evidence="15">
    <location>
        <begin position="136"/>
        <end position="214"/>
    </location>
</feature>
<feature type="zinc finger region" description="CR-type" evidence="13">
    <location>
        <begin position="136"/>
        <end position="214"/>
    </location>
</feature>
<evidence type="ECO:0000259" key="15">
    <source>
        <dbReference type="PROSITE" id="PS51188"/>
    </source>
</evidence>
<comment type="subcellular location">
    <subcellularLocation>
        <location evidence="12">Cytoplasm</location>
    </subcellularLocation>
</comment>
<dbReference type="GO" id="GO:0005737">
    <property type="term" value="C:cytoplasm"/>
    <property type="evidence" value="ECO:0007669"/>
    <property type="project" value="UniProtKB-SubCell"/>
</dbReference>
<evidence type="ECO:0000313" key="16">
    <source>
        <dbReference type="EMBL" id="RDB36135.1"/>
    </source>
</evidence>
<dbReference type="Pfam" id="PF00226">
    <property type="entry name" value="DnaJ"/>
    <property type="match status" value="1"/>
</dbReference>
<dbReference type="InterPro" id="IPR036869">
    <property type="entry name" value="J_dom_sf"/>
</dbReference>
<comment type="subunit">
    <text evidence="12">Homodimer.</text>
</comment>
<dbReference type="PANTHER" id="PTHR43096">
    <property type="entry name" value="DNAJ HOMOLOG 1, MITOCHONDRIAL-RELATED"/>
    <property type="match status" value="1"/>
</dbReference>
<reference evidence="16" key="1">
    <citation type="submission" date="2018-04" db="EMBL/GenBank/DDBJ databases">
        <title>Draft genome sequence of the Candidatus Spirobacillus cienkowskii, a pathogen of freshwater Daphnia species, reconstructed from hemolymph metagenomic reads.</title>
        <authorList>
            <person name="Bresciani L."/>
            <person name="Lemos L.N."/>
            <person name="Wale N."/>
            <person name="Lin J.Y."/>
            <person name="Fernandes G.R."/>
            <person name="Duffy M.A."/>
            <person name="Rodrigues J.M."/>
        </authorList>
    </citation>
    <scope>NUCLEOTIDE SEQUENCE [LARGE SCALE GENOMIC DNA]</scope>
    <source>
        <strain evidence="16">Binning01</strain>
    </source>
</reference>
<dbReference type="NCBIfam" id="NF008035">
    <property type="entry name" value="PRK10767.1"/>
    <property type="match status" value="1"/>
</dbReference>
<dbReference type="Gene3D" id="1.10.287.110">
    <property type="entry name" value="DnaJ domain"/>
    <property type="match status" value="1"/>
</dbReference>
<feature type="binding site" evidence="12">
    <location>
        <position position="149"/>
    </location>
    <ligand>
        <name>Zn(2+)</name>
        <dbReference type="ChEBI" id="CHEBI:29105"/>
        <label>1</label>
    </ligand>
</feature>